<dbReference type="InterPro" id="IPR003710">
    <property type="entry name" value="ApbA"/>
</dbReference>
<organism evidence="13 14">
    <name type="scientific">Propylenella binzhouense</name>
    <dbReference type="NCBI Taxonomy" id="2555902"/>
    <lineage>
        <taxon>Bacteria</taxon>
        <taxon>Pseudomonadati</taxon>
        <taxon>Pseudomonadota</taxon>
        <taxon>Alphaproteobacteria</taxon>
        <taxon>Hyphomicrobiales</taxon>
        <taxon>Propylenellaceae</taxon>
        <taxon>Propylenella</taxon>
    </lineage>
</organism>
<dbReference type="Pfam" id="PF02558">
    <property type="entry name" value="ApbA"/>
    <property type="match status" value="1"/>
</dbReference>
<accession>A0A964WV20</accession>
<evidence type="ECO:0000256" key="9">
    <source>
        <dbReference type="ARBA" id="ARBA00048793"/>
    </source>
</evidence>
<dbReference type="RefSeq" id="WP_161142087.1">
    <property type="nucleotide sequence ID" value="NZ_SPKJ01000093.1"/>
</dbReference>
<dbReference type="InterPro" id="IPR013332">
    <property type="entry name" value="KPR_N"/>
</dbReference>
<evidence type="ECO:0000256" key="3">
    <source>
        <dbReference type="ARBA" id="ARBA00013014"/>
    </source>
</evidence>
<keyword evidence="6 10" id="KW-0521">NADP</keyword>
<sequence length="317" mass="33183">MQRLDGPEPSPAAEASAGPQAVAVVGLGGIGGVAAGCLAEAGIHRIVGCARRPLERLTLERDETALDLPLRTLTDPGEAEPVDWVLLATKAQDTAAAGPWLERLCGPSTRVAVLQNGVDHARRVAPFIGEARAVPVIVYYNGERIAPDRVRLRHIGGDDMIVADEPDGRAFAALFAGTSLAVGLSADLLTLMWRKLLINAVANPIGALTRQRQVVMRRGDIRALGLAVLEEAAAVAAACGARLEPDEPERTLARLLTFPEEAGTSMYFDTLAGRPLEFEALTGAVVAAGERHGIATPLNRALLALLSAISDAARAAA</sequence>
<dbReference type="OrthoDB" id="9796561at2"/>
<dbReference type="GO" id="GO:0005737">
    <property type="term" value="C:cytoplasm"/>
    <property type="evidence" value="ECO:0007669"/>
    <property type="project" value="TreeGrafter"/>
</dbReference>
<name>A0A964WV20_9HYPH</name>
<dbReference type="SUPFAM" id="SSF48179">
    <property type="entry name" value="6-phosphogluconate dehydrogenase C-terminal domain-like"/>
    <property type="match status" value="1"/>
</dbReference>
<dbReference type="Gene3D" id="1.10.1040.10">
    <property type="entry name" value="N-(1-d-carboxylethyl)-l-norvaline Dehydrogenase, domain 2"/>
    <property type="match status" value="1"/>
</dbReference>
<comment type="function">
    <text evidence="10">Catalyzes the NADPH-dependent reduction of ketopantoate into pantoic acid.</text>
</comment>
<keyword evidence="7 10" id="KW-0560">Oxidoreductase</keyword>
<evidence type="ECO:0000256" key="8">
    <source>
        <dbReference type="ARBA" id="ARBA00032024"/>
    </source>
</evidence>
<feature type="domain" description="Ketopantoate reductase C-terminal" evidence="12">
    <location>
        <begin position="188"/>
        <end position="309"/>
    </location>
</feature>
<protein>
    <recommendedName>
        <fullName evidence="4 10">2-dehydropantoate 2-reductase</fullName>
        <ecNumber evidence="3 10">1.1.1.169</ecNumber>
    </recommendedName>
    <alternativeName>
        <fullName evidence="8 10">Ketopantoate reductase</fullName>
    </alternativeName>
</protein>
<dbReference type="InterPro" id="IPR051402">
    <property type="entry name" value="KPR-Related"/>
</dbReference>
<dbReference type="AlphaFoldDB" id="A0A964WV20"/>
<evidence type="ECO:0000256" key="1">
    <source>
        <dbReference type="ARBA" id="ARBA00004994"/>
    </source>
</evidence>
<evidence type="ECO:0000259" key="12">
    <source>
        <dbReference type="Pfam" id="PF08546"/>
    </source>
</evidence>
<evidence type="ECO:0000256" key="10">
    <source>
        <dbReference type="RuleBase" id="RU362068"/>
    </source>
</evidence>
<evidence type="ECO:0000256" key="7">
    <source>
        <dbReference type="ARBA" id="ARBA00023002"/>
    </source>
</evidence>
<feature type="domain" description="Ketopantoate reductase N-terminal" evidence="11">
    <location>
        <begin position="22"/>
        <end position="155"/>
    </location>
</feature>
<dbReference type="PANTHER" id="PTHR21708:SF26">
    <property type="entry name" value="2-DEHYDROPANTOATE 2-REDUCTASE"/>
    <property type="match status" value="1"/>
</dbReference>
<dbReference type="InterPro" id="IPR013752">
    <property type="entry name" value="KPA_reductase"/>
</dbReference>
<dbReference type="PANTHER" id="PTHR21708">
    <property type="entry name" value="PROBABLE 2-DEHYDROPANTOATE 2-REDUCTASE"/>
    <property type="match status" value="1"/>
</dbReference>
<dbReference type="NCBIfam" id="NF005091">
    <property type="entry name" value="PRK06522.2-2"/>
    <property type="match status" value="1"/>
</dbReference>
<dbReference type="FunFam" id="1.10.1040.10:FF:000017">
    <property type="entry name" value="2-dehydropantoate 2-reductase"/>
    <property type="match status" value="1"/>
</dbReference>
<evidence type="ECO:0000313" key="13">
    <source>
        <dbReference type="EMBL" id="MYZ49747.1"/>
    </source>
</evidence>
<dbReference type="SUPFAM" id="SSF51735">
    <property type="entry name" value="NAD(P)-binding Rossmann-fold domains"/>
    <property type="match status" value="1"/>
</dbReference>
<dbReference type="Proteomes" id="UP000773614">
    <property type="component" value="Unassembled WGS sequence"/>
</dbReference>
<dbReference type="EMBL" id="SPKJ01000093">
    <property type="protein sequence ID" value="MYZ49747.1"/>
    <property type="molecule type" value="Genomic_DNA"/>
</dbReference>
<dbReference type="GO" id="GO:0008677">
    <property type="term" value="F:2-dehydropantoate 2-reductase activity"/>
    <property type="evidence" value="ECO:0007669"/>
    <property type="project" value="UniProtKB-EC"/>
</dbReference>
<comment type="similarity">
    <text evidence="2 10">Belongs to the ketopantoate reductase family.</text>
</comment>
<dbReference type="InterPro" id="IPR036291">
    <property type="entry name" value="NAD(P)-bd_dom_sf"/>
</dbReference>
<comment type="catalytic activity">
    <reaction evidence="9 10">
        <text>(R)-pantoate + NADP(+) = 2-dehydropantoate + NADPH + H(+)</text>
        <dbReference type="Rhea" id="RHEA:16233"/>
        <dbReference type="ChEBI" id="CHEBI:11561"/>
        <dbReference type="ChEBI" id="CHEBI:15378"/>
        <dbReference type="ChEBI" id="CHEBI:15980"/>
        <dbReference type="ChEBI" id="CHEBI:57783"/>
        <dbReference type="ChEBI" id="CHEBI:58349"/>
        <dbReference type="EC" id="1.1.1.169"/>
    </reaction>
</comment>
<comment type="pathway">
    <text evidence="1 10">Cofactor biosynthesis; (R)-pantothenate biosynthesis; (R)-pantoate from 3-methyl-2-oxobutanoate: step 2/2.</text>
</comment>
<gene>
    <name evidence="13" type="ORF">E4O86_18740</name>
</gene>
<dbReference type="InterPro" id="IPR008927">
    <property type="entry name" value="6-PGluconate_DH-like_C_sf"/>
</dbReference>
<dbReference type="InterPro" id="IPR013328">
    <property type="entry name" value="6PGD_dom2"/>
</dbReference>
<keyword evidence="14" id="KW-1185">Reference proteome</keyword>
<keyword evidence="5 10" id="KW-0566">Pantothenate biosynthesis</keyword>
<evidence type="ECO:0000313" key="14">
    <source>
        <dbReference type="Proteomes" id="UP000773614"/>
    </source>
</evidence>
<proteinExistence type="inferred from homology"/>
<dbReference type="NCBIfam" id="TIGR00745">
    <property type="entry name" value="apbA_panE"/>
    <property type="match status" value="1"/>
</dbReference>
<dbReference type="Pfam" id="PF08546">
    <property type="entry name" value="ApbA_C"/>
    <property type="match status" value="1"/>
</dbReference>
<reference evidence="13" key="1">
    <citation type="submission" date="2019-03" db="EMBL/GenBank/DDBJ databases">
        <title>Afifella sp. nov., isolated from activated sludge.</title>
        <authorList>
            <person name="Li Q."/>
            <person name="Liu Y."/>
        </authorList>
    </citation>
    <scope>NUCLEOTIDE SEQUENCE</scope>
    <source>
        <strain evidence="13">L72</strain>
    </source>
</reference>
<evidence type="ECO:0000256" key="2">
    <source>
        <dbReference type="ARBA" id="ARBA00007870"/>
    </source>
</evidence>
<evidence type="ECO:0000256" key="4">
    <source>
        <dbReference type="ARBA" id="ARBA00019465"/>
    </source>
</evidence>
<evidence type="ECO:0000259" key="11">
    <source>
        <dbReference type="Pfam" id="PF02558"/>
    </source>
</evidence>
<dbReference type="GO" id="GO:0015940">
    <property type="term" value="P:pantothenate biosynthetic process"/>
    <property type="evidence" value="ECO:0007669"/>
    <property type="project" value="UniProtKB-KW"/>
</dbReference>
<evidence type="ECO:0000256" key="6">
    <source>
        <dbReference type="ARBA" id="ARBA00022857"/>
    </source>
</evidence>
<dbReference type="EC" id="1.1.1.169" evidence="3 10"/>
<comment type="caution">
    <text evidence="13">The sequence shown here is derived from an EMBL/GenBank/DDBJ whole genome shotgun (WGS) entry which is preliminary data.</text>
</comment>
<evidence type="ECO:0000256" key="5">
    <source>
        <dbReference type="ARBA" id="ARBA00022655"/>
    </source>
</evidence>
<dbReference type="Gene3D" id="3.40.50.720">
    <property type="entry name" value="NAD(P)-binding Rossmann-like Domain"/>
    <property type="match status" value="1"/>
</dbReference>